<evidence type="ECO:0000313" key="2">
    <source>
        <dbReference type="EMBL" id="ORY42012.1"/>
    </source>
</evidence>
<protein>
    <submittedName>
        <fullName evidence="2">Uncharacterized protein</fullName>
    </submittedName>
</protein>
<proteinExistence type="predicted"/>
<accession>A0A1Y2C4Q0</accession>
<evidence type="ECO:0000313" key="3">
    <source>
        <dbReference type="Proteomes" id="UP000193642"/>
    </source>
</evidence>
<keyword evidence="1" id="KW-0472">Membrane</keyword>
<dbReference type="Proteomes" id="UP000193642">
    <property type="component" value="Unassembled WGS sequence"/>
</dbReference>
<dbReference type="EMBL" id="MCGO01000030">
    <property type="protein sequence ID" value="ORY42012.1"/>
    <property type="molecule type" value="Genomic_DNA"/>
</dbReference>
<keyword evidence="1" id="KW-0812">Transmembrane</keyword>
<reference evidence="2 3" key="1">
    <citation type="submission" date="2016-07" db="EMBL/GenBank/DDBJ databases">
        <title>Pervasive Adenine N6-methylation of Active Genes in Fungi.</title>
        <authorList>
            <consortium name="DOE Joint Genome Institute"/>
            <person name="Mondo S.J."/>
            <person name="Dannebaum R.O."/>
            <person name="Kuo R.C."/>
            <person name="Labutti K."/>
            <person name="Haridas S."/>
            <person name="Kuo A."/>
            <person name="Salamov A."/>
            <person name="Ahrendt S.R."/>
            <person name="Lipzen A."/>
            <person name="Sullivan W."/>
            <person name="Andreopoulos W.B."/>
            <person name="Clum A."/>
            <person name="Lindquist E."/>
            <person name="Daum C."/>
            <person name="Ramamoorthy G.K."/>
            <person name="Gryganskyi A."/>
            <person name="Culley D."/>
            <person name="Magnuson J.K."/>
            <person name="James T.Y."/>
            <person name="O'Malley M.A."/>
            <person name="Stajich J.E."/>
            <person name="Spatafora J.W."/>
            <person name="Visel A."/>
            <person name="Grigoriev I.V."/>
        </authorList>
    </citation>
    <scope>NUCLEOTIDE SEQUENCE [LARGE SCALE GENOMIC DNA]</scope>
    <source>
        <strain evidence="2 3">JEL800</strain>
    </source>
</reference>
<comment type="caution">
    <text evidence="2">The sequence shown here is derived from an EMBL/GenBank/DDBJ whole genome shotgun (WGS) entry which is preliminary data.</text>
</comment>
<feature type="transmembrane region" description="Helical" evidence="1">
    <location>
        <begin position="68"/>
        <end position="91"/>
    </location>
</feature>
<name>A0A1Y2C4Q0_9FUNG</name>
<keyword evidence="1" id="KW-1133">Transmembrane helix</keyword>
<dbReference type="AlphaFoldDB" id="A0A1Y2C4Q0"/>
<gene>
    <name evidence="2" type="ORF">BCR33DRAFT_852010</name>
</gene>
<dbReference type="OrthoDB" id="10423134at2759"/>
<evidence type="ECO:0000256" key="1">
    <source>
        <dbReference type="SAM" id="Phobius"/>
    </source>
</evidence>
<organism evidence="2 3">
    <name type="scientific">Rhizoclosmatium globosum</name>
    <dbReference type="NCBI Taxonomy" id="329046"/>
    <lineage>
        <taxon>Eukaryota</taxon>
        <taxon>Fungi</taxon>
        <taxon>Fungi incertae sedis</taxon>
        <taxon>Chytridiomycota</taxon>
        <taxon>Chytridiomycota incertae sedis</taxon>
        <taxon>Chytridiomycetes</taxon>
        <taxon>Chytridiales</taxon>
        <taxon>Chytriomycetaceae</taxon>
        <taxon>Rhizoclosmatium</taxon>
    </lineage>
</organism>
<sequence length="171" mass="19285">MAKHTPPEGFQLLTTVPFALQRGKLQVGVPLTHAPFPAEVLDGRMDQQLFESRFQGLKKKFDKCKKMIALAIIALNLIAIILLIYFLAAIGGGQLHVGFYFVFSLEVVLQSISNDFLYLMPLFSQTERAVAKWSAEDRHKGLLYKVYQPAELLDRFGQELELEVAIFEATP</sequence>
<keyword evidence="3" id="KW-1185">Reference proteome</keyword>